<reference evidence="2" key="1">
    <citation type="submission" date="2017-08" db="EMBL/GenBank/DDBJ databases">
        <title>Haloferax marisrubri sp. nov., isolated from the Discovery deep brine-seawater interface in the Red Sea.</title>
        <authorList>
            <person name="Zhang G."/>
            <person name="Stingl U."/>
        </authorList>
    </citation>
    <scope>NUCLEOTIDE SEQUENCE [LARGE SCALE GENOMIC DNA]</scope>
    <source>
        <strain evidence="2">SB3</strain>
    </source>
</reference>
<accession>A0A2P4NLX9</accession>
<evidence type="ECO:0000313" key="2">
    <source>
        <dbReference type="EMBL" id="POG54155.1"/>
    </source>
</evidence>
<feature type="non-terminal residue" evidence="2">
    <location>
        <position position="68"/>
    </location>
</feature>
<evidence type="ECO:0000313" key="3">
    <source>
        <dbReference type="Proteomes" id="UP000053621"/>
    </source>
</evidence>
<dbReference type="PANTHER" id="PTHR30136">
    <property type="entry name" value="HELIX-TURN-HELIX TRANSCRIPTIONAL REGULATOR, ICLR FAMILY"/>
    <property type="match status" value="1"/>
</dbReference>
<dbReference type="EMBL" id="LOPW02000018">
    <property type="protein sequence ID" value="POG54155.1"/>
    <property type="molecule type" value="Genomic_DNA"/>
</dbReference>
<dbReference type="InterPro" id="IPR014757">
    <property type="entry name" value="Tscrpt_reg_IclR_C"/>
</dbReference>
<evidence type="ECO:0000259" key="1">
    <source>
        <dbReference type="PROSITE" id="PS51078"/>
    </source>
</evidence>
<dbReference type="PANTHER" id="PTHR30136:SF35">
    <property type="entry name" value="HTH-TYPE TRANSCRIPTIONAL REGULATOR RV1719"/>
    <property type="match status" value="1"/>
</dbReference>
<dbReference type="GO" id="GO:0003700">
    <property type="term" value="F:DNA-binding transcription factor activity"/>
    <property type="evidence" value="ECO:0007669"/>
    <property type="project" value="TreeGrafter"/>
</dbReference>
<dbReference type="Gene3D" id="3.30.450.40">
    <property type="match status" value="1"/>
</dbReference>
<dbReference type="Proteomes" id="UP000053621">
    <property type="component" value="Unassembled WGS sequence"/>
</dbReference>
<dbReference type="InterPro" id="IPR050707">
    <property type="entry name" value="HTH_MetabolicPath_Reg"/>
</dbReference>
<dbReference type="Pfam" id="PF01614">
    <property type="entry name" value="IclR_C"/>
    <property type="match status" value="1"/>
</dbReference>
<dbReference type="GO" id="GO:0045892">
    <property type="term" value="P:negative regulation of DNA-templated transcription"/>
    <property type="evidence" value="ECO:0007669"/>
    <property type="project" value="TreeGrafter"/>
</dbReference>
<dbReference type="PROSITE" id="PS51078">
    <property type="entry name" value="ICLR_ED"/>
    <property type="match status" value="1"/>
</dbReference>
<protein>
    <submittedName>
        <fullName evidence="2">IclR family transcriptional regulator</fullName>
    </submittedName>
</protein>
<organism evidence="2 3">
    <name type="scientific">Haloferax marisrubri</name>
    <dbReference type="NCBI Taxonomy" id="1544719"/>
    <lineage>
        <taxon>Archaea</taxon>
        <taxon>Methanobacteriati</taxon>
        <taxon>Methanobacteriota</taxon>
        <taxon>Stenosarchaea group</taxon>
        <taxon>Halobacteria</taxon>
        <taxon>Halobacteriales</taxon>
        <taxon>Haloferacaceae</taxon>
        <taxon>Haloferax</taxon>
    </lineage>
</organism>
<sequence length="68" mass="7968">MLAYMDEERRDSIIENYGLAKWTRNTLTKKDELLEELAEIRSRGYALDDGERLVGMRGIATPIRHRET</sequence>
<dbReference type="AlphaFoldDB" id="A0A2P4NLX9"/>
<proteinExistence type="predicted"/>
<feature type="domain" description="IclR-ED" evidence="1">
    <location>
        <begin position="1"/>
        <end position="68"/>
    </location>
</feature>
<name>A0A2P4NLX9_9EURY</name>
<gene>
    <name evidence="2" type="ORF">AUR65_015910</name>
</gene>
<keyword evidence="3" id="KW-1185">Reference proteome</keyword>
<dbReference type="InterPro" id="IPR029016">
    <property type="entry name" value="GAF-like_dom_sf"/>
</dbReference>
<dbReference type="GO" id="GO:0003677">
    <property type="term" value="F:DNA binding"/>
    <property type="evidence" value="ECO:0007669"/>
    <property type="project" value="TreeGrafter"/>
</dbReference>
<dbReference type="SUPFAM" id="SSF55781">
    <property type="entry name" value="GAF domain-like"/>
    <property type="match status" value="1"/>
</dbReference>
<comment type="caution">
    <text evidence="2">The sequence shown here is derived from an EMBL/GenBank/DDBJ whole genome shotgun (WGS) entry which is preliminary data.</text>
</comment>